<proteinExistence type="predicted"/>
<sequence length="47" mass="5049">MAAIIAKLFVPAHIAALNSCLNTAKKSNNEDIKVTIYPSDVIPLLLI</sequence>
<keyword evidence="2" id="KW-1185">Reference proteome</keyword>
<dbReference type="Proteomes" id="UP000249696">
    <property type="component" value="Unassembled WGS sequence"/>
</dbReference>
<dbReference type="AlphaFoldDB" id="A0A327RIU2"/>
<name>A0A327RIU2_9FLAO</name>
<reference evidence="1 2" key="1">
    <citation type="submission" date="2018-06" db="EMBL/GenBank/DDBJ databases">
        <title>Genomic Encyclopedia of Archaeal and Bacterial Type Strains, Phase II (KMG-II): from individual species to whole genera.</title>
        <authorList>
            <person name="Goeker M."/>
        </authorList>
    </citation>
    <scope>NUCLEOTIDE SEQUENCE [LARGE SCALE GENOMIC DNA]</scope>
    <source>
        <strain evidence="1 2">DSM 23522</strain>
    </source>
</reference>
<organism evidence="1 2">
    <name type="scientific">Arenibacter echinorum</name>
    <dbReference type="NCBI Taxonomy" id="440515"/>
    <lineage>
        <taxon>Bacteria</taxon>
        <taxon>Pseudomonadati</taxon>
        <taxon>Bacteroidota</taxon>
        <taxon>Flavobacteriia</taxon>
        <taxon>Flavobacteriales</taxon>
        <taxon>Flavobacteriaceae</taxon>
        <taxon>Arenibacter</taxon>
    </lineage>
</organism>
<evidence type="ECO:0000313" key="2">
    <source>
        <dbReference type="Proteomes" id="UP000249696"/>
    </source>
</evidence>
<protein>
    <submittedName>
        <fullName evidence="1">Uncharacterized protein</fullName>
    </submittedName>
</protein>
<accession>A0A327RIU2</accession>
<gene>
    <name evidence="1" type="ORF">LV92_00179</name>
</gene>
<comment type="caution">
    <text evidence="1">The sequence shown here is derived from an EMBL/GenBank/DDBJ whole genome shotgun (WGS) entry which is preliminary data.</text>
</comment>
<evidence type="ECO:0000313" key="1">
    <source>
        <dbReference type="EMBL" id="RAJ15484.1"/>
    </source>
</evidence>
<dbReference type="EMBL" id="QLLN01000001">
    <property type="protein sequence ID" value="RAJ15484.1"/>
    <property type="molecule type" value="Genomic_DNA"/>
</dbReference>